<dbReference type="Pfam" id="PF17171">
    <property type="entry name" value="GST_C_6"/>
    <property type="match status" value="1"/>
</dbReference>
<dbReference type="Pfam" id="PF17172">
    <property type="entry name" value="GST_N_4"/>
    <property type="match status" value="1"/>
</dbReference>
<dbReference type="SUPFAM" id="SSF47616">
    <property type="entry name" value="GST C-terminal domain-like"/>
    <property type="match status" value="1"/>
</dbReference>
<dbReference type="AlphaFoldDB" id="A0A4Q9GUV5"/>
<keyword evidence="3" id="KW-1185">Reference proteome</keyword>
<name>A0A4Q9GUV5_9BURK</name>
<reference evidence="2 3" key="1">
    <citation type="submission" date="2019-02" db="EMBL/GenBank/DDBJ databases">
        <title>Aquabacterium sp. strain KMB7.</title>
        <authorList>
            <person name="Chen W.-M."/>
        </authorList>
    </citation>
    <scope>NUCLEOTIDE SEQUENCE [LARGE SCALE GENOMIC DNA]</scope>
    <source>
        <strain evidence="2 3">KMB7</strain>
    </source>
</reference>
<dbReference type="SUPFAM" id="SSF52833">
    <property type="entry name" value="Thioredoxin-like"/>
    <property type="match status" value="1"/>
</dbReference>
<protein>
    <submittedName>
        <fullName evidence="2">Glutathione S-transferase family protein</fullName>
    </submittedName>
</protein>
<evidence type="ECO:0000313" key="2">
    <source>
        <dbReference type="EMBL" id="TBO27917.1"/>
    </source>
</evidence>
<feature type="domain" description="GST N-terminal" evidence="1">
    <location>
        <begin position="7"/>
        <end position="77"/>
    </location>
</feature>
<dbReference type="InterPro" id="IPR040079">
    <property type="entry name" value="Glutathione_S-Trfase"/>
</dbReference>
<evidence type="ECO:0000313" key="3">
    <source>
        <dbReference type="Proteomes" id="UP000292120"/>
    </source>
</evidence>
<proteinExistence type="predicted"/>
<dbReference type="SFLD" id="SFLDG01180">
    <property type="entry name" value="SUF1"/>
    <property type="match status" value="1"/>
</dbReference>
<gene>
    <name evidence="2" type="ORF">EYS42_15905</name>
</gene>
<organism evidence="2 3">
    <name type="scientific">Aquabacterium lacunae</name>
    <dbReference type="NCBI Taxonomy" id="2528630"/>
    <lineage>
        <taxon>Bacteria</taxon>
        <taxon>Pseudomonadati</taxon>
        <taxon>Pseudomonadota</taxon>
        <taxon>Betaproteobacteria</taxon>
        <taxon>Burkholderiales</taxon>
        <taxon>Aquabacterium</taxon>
    </lineage>
</organism>
<dbReference type="InterPro" id="IPR004045">
    <property type="entry name" value="Glutathione_S-Trfase_N"/>
</dbReference>
<dbReference type="InterPro" id="IPR012336">
    <property type="entry name" value="Thioredoxin-like_fold"/>
</dbReference>
<evidence type="ECO:0000259" key="1">
    <source>
        <dbReference type="PROSITE" id="PS50404"/>
    </source>
</evidence>
<dbReference type="Gene3D" id="1.20.1050.10">
    <property type="match status" value="1"/>
</dbReference>
<dbReference type="InterPro" id="IPR026928">
    <property type="entry name" value="FAX/IsoI-like"/>
</dbReference>
<dbReference type="SFLD" id="SFLDS00019">
    <property type="entry name" value="Glutathione_Transferase_(cytos"/>
    <property type="match status" value="1"/>
</dbReference>
<dbReference type="InterPro" id="IPR036282">
    <property type="entry name" value="Glutathione-S-Trfase_C_sf"/>
</dbReference>
<dbReference type="OrthoDB" id="9810080at2"/>
<dbReference type="CDD" id="cd03193">
    <property type="entry name" value="GST_C_Metaxin"/>
    <property type="match status" value="1"/>
</dbReference>
<dbReference type="InterPro" id="IPR033468">
    <property type="entry name" value="Metaxin_GST"/>
</dbReference>
<dbReference type="SFLD" id="SFLDG01200">
    <property type="entry name" value="SUF1.1"/>
    <property type="match status" value="1"/>
</dbReference>
<dbReference type="InterPro" id="IPR036249">
    <property type="entry name" value="Thioredoxin-like_sf"/>
</dbReference>
<comment type="caution">
    <text evidence="2">The sequence shown here is derived from an EMBL/GenBank/DDBJ whole genome shotgun (WGS) entry which is preliminary data.</text>
</comment>
<dbReference type="CDD" id="cd03080">
    <property type="entry name" value="GST_N_Metaxin_like"/>
    <property type="match status" value="1"/>
</dbReference>
<sequence length="247" mass="27359">MLVLHTFGPAFGLPDLSPFVLKTMIQLKMAGLPFEVRTGSLGRAPKGKLPFLQDGDTVVADSTFIRWHIERTRGIDLDAGLSAAQRGQAWALEKMLDDHLYWLAMHNRWLEPGNFERGPKVFLQSVLPGPLKWFVPGLVQGKFRRTLQLQGIGRHTDEERAALVRRDIEALAQVLGDKPCLMGDQPTAVDAMAAAGVMTGLLPEFTGPIRDTLLQQPRLLAYAQRMQARFFPEIGQLPGCPEVLKAA</sequence>
<dbReference type="GO" id="GO:0016740">
    <property type="term" value="F:transferase activity"/>
    <property type="evidence" value="ECO:0007669"/>
    <property type="project" value="UniProtKB-KW"/>
</dbReference>
<dbReference type="Gene3D" id="3.40.30.10">
    <property type="entry name" value="Glutaredoxin"/>
    <property type="match status" value="1"/>
</dbReference>
<keyword evidence="2" id="KW-0808">Transferase</keyword>
<dbReference type="InterPro" id="IPR050931">
    <property type="entry name" value="Mito_Protein_Transport_Metaxin"/>
</dbReference>
<dbReference type="Proteomes" id="UP000292120">
    <property type="component" value="Unassembled WGS sequence"/>
</dbReference>
<accession>A0A4Q9GUV5</accession>
<dbReference type="EMBL" id="SIXI01000008">
    <property type="protein sequence ID" value="TBO27917.1"/>
    <property type="molecule type" value="Genomic_DNA"/>
</dbReference>
<dbReference type="PANTHER" id="PTHR12289:SF41">
    <property type="entry name" value="FAILED AXON CONNECTIONS-RELATED"/>
    <property type="match status" value="1"/>
</dbReference>
<dbReference type="RefSeq" id="WP_130969186.1">
    <property type="nucleotide sequence ID" value="NZ_SIXI01000008.1"/>
</dbReference>
<dbReference type="PROSITE" id="PS50404">
    <property type="entry name" value="GST_NTER"/>
    <property type="match status" value="1"/>
</dbReference>
<dbReference type="PANTHER" id="PTHR12289">
    <property type="entry name" value="METAXIN RELATED"/>
    <property type="match status" value="1"/>
</dbReference>